<dbReference type="EMBL" id="JAMKFB020000008">
    <property type="protein sequence ID" value="KAL0186000.1"/>
    <property type="molecule type" value="Genomic_DNA"/>
</dbReference>
<feature type="region of interest" description="Disordered" evidence="1">
    <location>
        <begin position="1"/>
        <end position="74"/>
    </location>
</feature>
<protein>
    <submittedName>
        <fullName evidence="2">Uncharacterized protein</fullName>
    </submittedName>
</protein>
<evidence type="ECO:0000256" key="1">
    <source>
        <dbReference type="SAM" id="MobiDB-lite"/>
    </source>
</evidence>
<feature type="non-terminal residue" evidence="2">
    <location>
        <position position="74"/>
    </location>
</feature>
<dbReference type="Proteomes" id="UP001529510">
    <property type="component" value="Unassembled WGS sequence"/>
</dbReference>
<proteinExistence type="predicted"/>
<organism evidence="2 3">
    <name type="scientific">Cirrhinus mrigala</name>
    <name type="common">Mrigala</name>
    <dbReference type="NCBI Taxonomy" id="683832"/>
    <lineage>
        <taxon>Eukaryota</taxon>
        <taxon>Metazoa</taxon>
        <taxon>Chordata</taxon>
        <taxon>Craniata</taxon>
        <taxon>Vertebrata</taxon>
        <taxon>Euteleostomi</taxon>
        <taxon>Actinopterygii</taxon>
        <taxon>Neopterygii</taxon>
        <taxon>Teleostei</taxon>
        <taxon>Ostariophysi</taxon>
        <taxon>Cypriniformes</taxon>
        <taxon>Cyprinidae</taxon>
        <taxon>Labeoninae</taxon>
        <taxon>Labeonini</taxon>
        <taxon>Cirrhinus</taxon>
    </lineage>
</organism>
<evidence type="ECO:0000313" key="3">
    <source>
        <dbReference type="Proteomes" id="UP001529510"/>
    </source>
</evidence>
<reference evidence="2 3" key="1">
    <citation type="submission" date="2024-05" db="EMBL/GenBank/DDBJ databases">
        <title>Genome sequencing and assembly of Indian major carp, Cirrhinus mrigala (Hamilton, 1822).</title>
        <authorList>
            <person name="Mohindra V."/>
            <person name="Chowdhury L.M."/>
            <person name="Lal K."/>
            <person name="Jena J.K."/>
        </authorList>
    </citation>
    <scope>NUCLEOTIDE SEQUENCE [LARGE SCALE GENOMIC DNA]</scope>
    <source>
        <strain evidence="2">CM1030</strain>
        <tissue evidence="2">Blood</tissue>
    </source>
</reference>
<dbReference type="AlphaFoldDB" id="A0ABD0QIF2"/>
<comment type="caution">
    <text evidence="2">The sequence shown here is derived from an EMBL/GenBank/DDBJ whole genome shotgun (WGS) entry which is preliminary data.</text>
</comment>
<feature type="non-terminal residue" evidence="2">
    <location>
        <position position="1"/>
    </location>
</feature>
<sequence length="74" mass="7928">ETGIIAPFMRQQPAQEKQPAPDSYGQGGYGQRDPYAGSQGGYQPDYSQQGYNQGGDYGQGGYDQQGAPTSFSNQ</sequence>
<feature type="compositionally biased region" description="Gly residues" evidence="1">
    <location>
        <begin position="52"/>
        <end position="63"/>
    </location>
</feature>
<gene>
    <name evidence="2" type="ORF">M9458_017670</name>
</gene>
<evidence type="ECO:0000313" key="2">
    <source>
        <dbReference type="EMBL" id="KAL0186000.1"/>
    </source>
</evidence>
<name>A0ABD0QIF2_CIRMR</name>
<keyword evidence="3" id="KW-1185">Reference proteome</keyword>
<accession>A0ABD0QIF2</accession>